<dbReference type="InterPro" id="IPR032675">
    <property type="entry name" value="LRR_dom_sf"/>
</dbReference>
<dbReference type="Proteomes" id="UP000464620">
    <property type="component" value="Chromosome B09"/>
</dbReference>
<dbReference type="AlphaFoldDB" id="A0A6B9VD87"/>
<dbReference type="Gene3D" id="3.80.10.10">
    <property type="entry name" value="Ribonuclease Inhibitor"/>
    <property type="match status" value="1"/>
</dbReference>
<sequence length="390" mass="44512">MLSSIVRWSHGSLTEIRVRHCSDRSLALVAESCPNLEVLSIRSCPHVTDDSISRIALRCPKLRELDVSYCYEISHVSLALVGKNCPNLKVLKRNLMNWLDPSLEISHKNSGDRGYEDSGYVYSSVGAEGSMFQECFSEKKRGAFKGSLVSDFAKIWEDIWELILAMIGLLGRWCRRSLTRFRESLLVGRGANKAGRLCLVNAVMASIPVYNMQVFLLRKYACNKSNSLMRQFLWKGQANGRGLPLIKWDIAITPKKAGGLGVRDTLYANIALLGKLIWDCLNNRNKLWVQVLTHKYLRNSKDMGSNRCHHASTTWRNILKAYDILKEGFRWNVKNMQQSIWYDEWCPLGKLCELTSYVHIFETNFSLTDLWGNGTWEGDKLATPISYEVK</sequence>
<evidence type="ECO:0000313" key="1">
    <source>
        <dbReference type="EMBL" id="QHN78631.1"/>
    </source>
</evidence>
<dbReference type="EMBL" id="CP031001">
    <property type="protein sequence ID" value="QHN78631.1"/>
    <property type="molecule type" value="Genomic_DNA"/>
</dbReference>
<protein>
    <submittedName>
        <fullName evidence="1">F-box protein</fullName>
    </submittedName>
</protein>
<gene>
    <name evidence="1" type="ORF">DS421_19g663010</name>
</gene>
<dbReference type="SUPFAM" id="SSF52047">
    <property type="entry name" value="RNI-like"/>
    <property type="match status" value="1"/>
</dbReference>
<accession>A0A6B9VD87</accession>
<dbReference type="InterPro" id="IPR006553">
    <property type="entry name" value="Leu-rich_rpt_Cys-con_subtyp"/>
</dbReference>
<name>A0A6B9VD87_ARAHY</name>
<dbReference type="PANTHER" id="PTHR33116:SF78">
    <property type="entry name" value="OS12G0587133 PROTEIN"/>
    <property type="match status" value="1"/>
</dbReference>
<reference evidence="1 2" key="1">
    <citation type="submission" date="2020-01" db="EMBL/GenBank/DDBJ databases">
        <title>Genome sequence of Arachis hypogaea, cultivar Shitouqi.</title>
        <authorList>
            <person name="Zhuang W."/>
            <person name="Chen H."/>
            <person name="Varshney R."/>
            <person name="Wang D."/>
            <person name="Ming R."/>
        </authorList>
    </citation>
    <scope>NUCLEOTIDE SEQUENCE [LARGE SCALE GENOMIC DNA]</scope>
    <source>
        <tissue evidence="1">Young leaf</tissue>
    </source>
</reference>
<dbReference type="PANTHER" id="PTHR33116">
    <property type="entry name" value="REVERSE TRANSCRIPTASE ZINC-BINDING DOMAIN-CONTAINING PROTEIN-RELATED-RELATED"/>
    <property type="match status" value="1"/>
</dbReference>
<organism evidence="1 2">
    <name type="scientific">Arachis hypogaea</name>
    <name type="common">Peanut</name>
    <dbReference type="NCBI Taxonomy" id="3818"/>
    <lineage>
        <taxon>Eukaryota</taxon>
        <taxon>Viridiplantae</taxon>
        <taxon>Streptophyta</taxon>
        <taxon>Embryophyta</taxon>
        <taxon>Tracheophyta</taxon>
        <taxon>Spermatophyta</taxon>
        <taxon>Magnoliopsida</taxon>
        <taxon>eudicotyledons</taxon>
        <taxon>Gunneridae</taxon>
        <taxon>Pentapetalae</taxon>
        <taxon>rosids</taxon>
        <taxon>fabids</taxon>
        <taxon>Fabales</taxon>
        <taxon>Fabaceae</taxon>
        <taxon>Papilionoideae</taxon>
        <taxon>50 kb inversion clade</taxon>
        <taxon>dalbergioids sensu lato</taxon>
        <taxon>Dalbergieae</taxon>
        <taxon>Pterocarpus clade</taxon>
        <taxon>Arachis</taxon>
    </lineage>
</organism>
<dbReference type="SMART" id="SM00367">
    <property type="entry name" value="LRR_CC"/>
    <property type="match status" value="3"/>
</dbReference>
<proteinExistence type="predicted"/>
<evidence type="ECO:0000313" key="2">
    <source>
        <dbReference type="Proteomes" id="UP000464620"/>
    </source>
</evidence>